<dbReference type="AlphaFoldDB" id="A0A5P9P173"/>
<dbReference type="KEGG" id="nas:GCU68_04625"/>
<evidence type="ECO:0000313" key="3">
    <source>
        <dbReference type="Proteomes" id="UP000326170"/>
    </source>
</evidence>
<dbReference type="EMBL" id="CP045488">
    <property type="protein sequence ID" value="QFU81872.1"/>
    <property type="molecule type" value="Genomic_DNA"/>
</dbReference>
<dbReference type="OrthoDB" id="160238at2157"/>
<reference evidence="2 3" key="1">
    <citation type="journal article" date="2007" name="Int. J. Syst. Evol. Microbiol.">
        <title>Natronorubrum sulfidifaciens sp. nov., an extremely haloalkaliphilic archaeon isolated from Aiding salt lake in Xin-Jiang, China.</title>
        <authorList>
            <person name="Cui H.L."/>
            <person name="Tohty D."/>
            <person name="Liu H.C."/>
            <person name="Liu S.J."/>
            <person name="Oren A."/>
            <person name="Zhou P.J."/>
        </authorList>
    </citation>
    <scope>NUCLEOTIDE SEQUENCE [LARGE SCALE GENOMIC DNA]</scope>
    <source>
        <strain evidence="2 3">7-3</strain>
    </source>
</reference>
<accession>A0A5P9P173</accession>
<feature type="region of interest" description="Disordered" evidence="1">
    <location>
        <begin position="1"/>
        <end position="41"/>
    </location>
</feature>
<sequence>MATDPGVPTEGSGEVSTTWIDPNARLPRAGSSSDTRDESTSDDIDLEFEWYQLCHGCGERKWFRALICEACRQRHGL</sequence>
<gene>
    <name evidence="2" type="ORF">GCU68_04625</name>
</gene>
<dbReference type="RefSeq" id="WP_152939400.1">
    <property type="nucleotide sequence ID" value="NZ_CP045488.1"/>
</dbReference>
<organism evidence="2 3">
    <name type="scientific">Natronorubrum aibiense</name>
    <dbReference type="NCBI Taxonomy" id="348826"/>
    <lineage>
        <taxon>Archaea</taxon>
        <taxon>Methanobacteriati</taxon>
        <taxon>Methanobacteriota</taxon>
        <taxon>Stenosarchaea group</taxon>
        <taxon>Halobacteria</taxon>
        <taxon>Halobacteriales</taxon>
        <taxon>Natrialbaceae</taxon>
        <taxon>Natronorubrum</taxon>
    </lineage>
</organism>
<keyword evidence="3" id="KW-1185">Reference proteome</keyword>
<evidence type="ECO:0000256" key="1">
    <source>
        <dbReference type="SAM" id="MobiDB-lite"/>
    </source>
</evidence>
<evidence type="ECO:0000313" key="2">
    <source>
        <dbReference type="EMBL" id="QFU81872.1"/>
    </source>
</evidence>
<dbReference type="GeneID" id="42300306"/>
<name>A0A5P9P173_9EURY</name>
<protein>
    <submittedName>
        <fullName evidence="2">Uncharacterized protein</fullName>
    </submittedName>
</protein>
<proteinExistence type="predicted"/>
<dbReference type="Proteomes" id="UP000326170">
    <property type="component" value="Chromosome"/>
</dbReference>